<sequence>MFMNGLKDNLIGLGMLILPNFYKMRLTPIYLSILELGHMCVRNGVTEGFQHGLDKSQV</sequence>
<organism evidence="1">
    <name type="scientific">Lotus japonicus</name>
    <name type="common">Lotus corniculatus var. japonicus</name>
    <dbReference type="NCBI Taxonomy" id="34305"/>
    <lineage>
        <taxon>Eukaryota</taxon>
        <taxon>Viridiplantae</taxon>
        <taxon>Streptophyta</taxon>
        <taxon>Embryophyta</taxon>
        <taxon>Tracheophyta</taxon>
        <taxon>Spermatophyta</taxon>
        <taxon>Magnoliopsida</taxon>
        <taxon>eudicotyledons</taxon>
        <taxon>Gunneridae</taxon>
        <taxon>Pentapetalae</taxon>
        <taxon>rosids</taxon>
        <taxon>fabids</taxon>
        <taxon>Fabales</taxon>
        <taxon>Fabaceae</taxon>
        <taxon>Papilionoideae</taxon>
        <taxon>50 kb inversion clade</taxon>
        <taxon>NPAAA clade</taxon>
        <taxon>Hologalegina</taxon>
        <taxon>robinioid clade</taxon>
        <taxon>Loteae</taxon>
        <taxon>Lotus</taxon>
    </lineage>
</organism>
<evidence type="ECO:0000313" key="1">
    <source>
        <dbReference type="EMBL" id="AFK44351.1"/>
    </source>
</evidence>
<protein>
    <submittedName>
        <fullName evidence="1">Uncharacterized protein</fullName>
    </submittedName>
</protein>
<proteinExistence type="evidence at transcript level"/>
<dbReference type="AlphaFoldDB" id="I3SVQ9"/>
<reference evidence="1" key="1">
    <citation type="submission" date="2012-05" db="EMBL/GenBank/DDBJ databases">
        <authorList>
            <person name="Krishnakumar V."/>
            <person name="Cheung F."/>
            <person name="Xiao Y."/>
            <person name="Chan A."/>
            <person name="Moskal W.A."/>
            <person name="Town C.D."/>
        </authorList>
    </citation>
    <scope>NUCLEOTIDE SEQUENCE</scope>
</reference>
<dbReference type="EMBL" id="BT144557">
    <property type="protein sequence ID" value="AFK44351.1"/>
    <property type="molecule type" value="mRNA"/>
</dbReference>
<name>I3SVQ9_LOTJA</name>
<accession>I3SVQ9</accession>